<dbReference type="GO" id="GO:0071555">
    <property type="term" value="P:cell wall organization"/>
    <property type="evidence" value="ECO:0007669"/>
    <property type="project" value="UniProtKB-KW"/>
</dbReference>
<keyword evidence="16" id="KW-1185">Reference proteome</keyword>
<keyword evidence="6 14" id="KW-0812">Transmembrane</keyword>
<keyword evidence="14" id="KW-0573">Peptidoglycan synthesis</keyword>
<evidence type="ECO:0000256" key="3">
    <source>
        <dbReference type="ARBA" id="ARBA00012374"/>
    </source>
</evidence>
<evidence type="ECO:0000256" key="14">
    <source>
        <dbReference type="HAMAP-Rule" id="MF_01006"/>
    </source>
</evidence>
<evidence type="ECO:0000313" key="15">
    <source>
        <dbReference type="EMBL" id="SHF05376.1"/>
    </source>
</evidence>
<evidence type="ECO:0000256" key="5">
    <source>
        <dbReference type="ARBA" id="ARBA00022475"/>
    </source>
</evidence>
<keyword evidence="5 14" id="KW-1003">Cell membrane</keyword>
<keyword evidence="10 14" id="KW-0046">Antibiotic resistance</keyword>
<keyword evidence="7 14" id="KW-0378">Hydrolase</keyword>
<feature type="transmembrane region" description="Helical" evidence="14">
    <location>
        <begin position="242"/>
        <end position="259"/>
    </location>
</feature>
<feature type="transmembrane region" description="Helical" evidence="14">
    <location>
        <begin position="141"/>
        <end position="159"/>
    </location>
</feature>
<evidence type="ECO:0000256" key="7">
    <source>
        <dbReference type="ARBA" id="ARBA00022801"/>
    </source>
</evidence>
<comment type="miscellaneous">
    <text evidence="14">Bacitracin is thought to be involved in the inhibition of peptidoglycan synthesis by sequestering undecaprenyl diphosphate, thereby reducing the pool of lipid carrier available.</text>
</comment>
<evidence type="ECO:0000256" key="8">
    <source>
        <dbReference type="ARBA" id="ARBA00022989"/>
    </source>
</evidence>
<keyword evidence="9 14" id="KW-0472">Membrane</keyword>
<gene>
    <name evidence="14" type="primary">uppP</name>
    <name evidence="15" type="ORF">SAMN05444274_103361</name>
</gene>
<dbReference type="GO" id="GO:0008360">
    <property type="term" value="P:regulation of cell shape"/>
    <property type="evidence" value="ECO:0007669"/>
    <property type="project" value="UniProtKB-KW"/>
</dbReference>
<feature type="transmembrane region" description="Helical" evidence="14">
    <location>
        <begin position="107"/>
        <end position="129"/>
    </location>
</feature>
<dbReference type="OrthoDB" id="9808289at2"/>
<feature type="transmembrane region" description="Helical" evidence="14">
    <location>
        <begin position="82"/>
        <end position="101"/>
    </location>
</feature>
<proteinExistence type="inferred from homology"/>
<evidence type="ECO:0000256" key="9">
    <source>
        <dbReference type="ARBA" id="ARBA00023136"/>
    </source>
</evidence>
<organism evidence="15 16">
    <name type="scientific">Mariniphaga anaerophila</name>
    <dbReference type="NCBI Taxonomy" id="1484053"/>
    <lineage>
        <taxon>Bacteria</taxon>
        <taxon>Pseudomonadati</taxon>
        <taxon>Bacteroidota</taxon>
        <taxon>Bacteroidia</taxon>
        <taxon>Marinilabiliales</taxon>
        <taxon>Prolixibacteraceae</taxon>
        <taxon>Mariniphaga</taxon>
    </lineage>
</organism>
<feature type="transmembrane region" description="Helical" evidence="14">
    <location>
        <begin position="213"/>
        <end position="236"/>
    </location>
</feature>
<reference evidence="15 16" key="1">
    <citation type="submission" date="2016-11" db="EMBL/GenBank/DDBJ databases">
        <authorList>
            <person name="Jaros S."/>
            <person name="Januszkiewicz K."/>
            <person name="Wedrychowicz H."/>
        </authorList>
    </citation>
    <scope>NUCLEOTIDE SEQUENCE [LARGE SCALE GENOMIC DNA]</scope>
    <source>
        <strain evidence="15 16">DSM 26910</strain>
    </source>
</reference>
<dbReference type="GO" id="GO:0005886">
    <property type="term" value="C:plasma membrane"/>
    <property type="evidence" value="ECO:0007669"/>
    <property type="project" value="UniProtKB-SubCell"/>
</dbReference>
<accession>A0A1M4YIY9</accession>
<dbReference type="HAMAP" id="MF_01006">
    <property type="entry name" value="Undec_diphosphatase"/>
    <property type="match status" value="1"/>
</dbReference>
<evidence type="ECO:0000313" key="16">
    <source>
        <dbReference type="Proteomes" id="UP000184164"/>
    </source>
</evidence>
<dbReference type="GO" id="GO:0009252">
    <property type="term" value="P:peptidoglycan biosynthetic process"/>
    <property type="evidence" value="ECO:0007669"/>
    <property type="project" value="UniProtKB-KW"/>
</dbReference>
<dbReference type="InterPro" id="IPR003824">
    <property type="entry name" value="UppP"/>
</dbReference>
<dbReference type="PANTHER" id="PTHR30622">
    <property type="entry name" value="UNDECAPRENYL-DIPHOSPHATASE"/>
    <property type="match status" value="1"/>
</dbReference>
<dbReference type="GO" id="GO:0046677">
    <property type="term" value="P:response to antibiotic"/>
    <property type="evidence" value="ECO:0007669"/>
    <property type="project" value="UniProtKB-UniRule"/>
</dbReference>
<dbReference type="EMBL" id="FQUM01000003">
    <property type="protein sequence ID" value="SHF05376.1"/>
    <property type="molecule type" value="Genomic_DNA"/>
</dbReference>
<keyword evidence="14" id="KW-0961">Cell wall biogenesis/degradation</keyword>
<feature type="transmembrane region" description="Helical" evidence="14">
    <location>
        <begin position="42"/>
        <end position="61"/>
    </location>
</feature>
<feature type="transmembrane region" description="Helical" evidence="14">
    <location>
        <begin position="179"/>
        <end position="201"/>
    </location>
</feature>
<evidence type="ECO:0000256" key="10">
    <source>
        <dbReference type="ARBA" id="ARBA00023251"/>
    </source>
</evidence>
<sequence>MNEIQALILGLLQGLTEFLPVSSSGHLEIGNAVLGVKTGNNLLFAVTVHVATVLSTLVVFRKDILKLLTDLFAFQWNESTQYVFKLLFSALPVLVLGVFFAEQIEQFFTGNLFLVGSMLLITAGLLAFAHFAKKRNSQITWGKAFIIGIAQALAVMPGISRSGATIATGLLLGTKKDEVARFSFLMVLVPILGAAFLDLVGGDFTEESTVGTIPLLVGFITAFISGLLACSLMIRVVKRGKLIYFAVYCLIVGLIAIFAA</sequence>
<evidence type="ECO:0000256" key="6">
    <source>
        <dbReference type="ARBA" id="ARBA00022692"/>
    </source>
</evidence>
<comment type="similarity">
    <text evidence="2 14">Belongs to the UppP family.</text>
</comment>
<evidence type="ECO:0000256" key="12">
    <source>
        <dbReference type="ARBA" id="ARBA00032932"/>
    </source>
</evidence>
<dbReference type="RefSeq" id="WP_073000466.1">
    <property type="nucleotide sequence ID" value="NZ_FQUM01000003.1"/>
</dbReference>
<dbReference type="Pfam" id="PF02673">
    <property type="entry name" value="BacA"/>
    <property type="match status" value="1"/>
</dbReference>
<evidence type="ECO:0000256" key="1">
    <source>
        <dbReference type="ARBA" id="ARBA00004651"/>
    </source>
</evidence>
<dbReference type="AlphaFoldDB" id="A0A1M4YIY9"/>
<dbReference type="PANTHER" id="PTHR30622:SF2">
    <property type="entry name" value="UNDECAPRENYL-DIPHOSPHATASE"/>
    <property type="match status" value="1"/>
</dbReference>
<name>A0A1M4YIY9_9BACT</name>
<evidence type="ECO:0000256" key="4">
    <source>
        <dbReference type="ARBA" id="ARBA00021581"/>
    </source>
</evidence>
<dbReference type="Proteomes" id="UP000184164">
    <property type="component" value="Unassembled WGS sequence"/>
</dbReference>
<evidence type="ECO:0000256" key="2">
    <source>
        <dbReference type="ARBA" id="ARBA00010621"/>
    </source>
</evidence>
<dbReference type="STRING" id="1484053.SAMN05444274_103361"/>
<keyword evidence="8 14" id="KW-1133">Transmembrane helix</keyword>
<keyword evidence="14" id="KW-0133">Cell shape</keyword>
<comment type="function">
    <text evidence="14">Catalyzes the dephosphorylation of undecaprenyl diphosphate (UPP). Confers resistance to bacitracin.</text>
</comment>
<comment type="catalytic activity">
    <reaction evidence="13 14">
        <text>di-trans,octa-cis-undecaprenyl diphosphate + H2O = di-trans,octa-cis-undecaprenyl phosphate + phosphate + H(+)</text>
        <dbReference type="Rhea" id="RHEA:28094"/>
        <dbReference type="ChEBI" id="CHEBI:15377"/>
        <dbReference type="ChEBI" id="CHEBI:15378"/>
        <dbReference type="ChEBI" id="CHEBI:43474"/>
        <dbReference type="ChEBI" id="CHEBI:58405"/>
        <dbReference type="ChEBI" id="CHEBI:60392"/>
        <dbReference type="EC" id="3.6.1.27"/>
    </reaction>
</comment>
<protein>
    <recommendedName>
        <fullName evidence="4 14">Undecaprenyl-diphosphatase</fullName>
        <ecNumber evidence="3 14">3.6.1.27</ecNumber>
    </recommendedName>
    <alternativeName>
        <fullName evidence="12 14">Bacitracin resistance protein</fullName>
    </alternativeName>
    <alternativeName>
        <fullName evidence="11 14">Undecaprenyl pyrophosphate phosphatase</fullName>
    </alternativeName>
</protein>
<evidence type="ECO:0000256" key="13">
    <source>
        <dbReference type="ARBA" id="ARBA00047594"/>
    </source>
</evidence>
<dbReference type="EC" id="3.6.1.27" evidence="3 14"/>
<evidence type="ECO:0000256" key="11">
    <source>
        <dbReference type="ARBA" id="ARBA00032707"/>
    </source>
</evidence>
<comment type="subcellular location">
    <subcellularLocation>
        <location evidence="1 14">Cell membrane</location>
        <topology evidence="1 14">Multi-pass membrane protein</topology>
    </subcellularLocation>
</comment>
<dbReference type="GO" id="GO:0050380">
    <property type="term" value="F:undecaprenyl-diphosphatase activity"/>
    <property type="evidence" value="ECO:0007669"/>
    <property type="project" value="UniProtKB-UniRule"/>
</dbReference>